<feature type="compositionally biased region" description="Polar residues" evidence="1">
    <location>
        <begin position="1"/>
        <end position="11"/>
    </location>
</feature>
<comment type="caution">
    <text evidence="2">The sequence shown here is derived from an EMBL/GenBank/DDBJ whole genome shotgun (WGS) entry which is preliminary data.</text>
</comment>
<evidence type="ECO:0000256" key="1">
    <source>
        <dbReference type="SAM" id="MobiDB-lite"/>
    </source>
</evidence>
<gene>
    <name evidence="2" type="primary">Necator_chrV.g20905</name>
    <name evidence="2" type="ORF">RB195_016112</name>
</gene>
<sequence length="96" mass="11108">MIRSGLSTRNIYKNKKDHQQTIRSDEVKLNWNKNAVQPFWRVQSGENGTTYGGTADVRQQCYEIDYCTTGFSPRKDTVEDADHKYRVAKGNGKFKM</sequence>
<reference evidence="2 3" key="1">
    <citation type="submission" date="2023-08" db="EMBL/GenBank/DDBJ databases">
        <title>A Necator americanus chromosomal reference genome.</title>
        <authorList>
            <person name="Ilik V."/>
            <person name="Petrzelkova K.J."/>
            <person name="Pardy F."/>
            <person name="Fuh T."/>
            <person name="Niatou-Singa F.S."/>
            <person name="Gouil Q."/>
            <person name="Baker L."/>
            <person name="Ritchie M.E."/>
            <person name="Jex A.R."/>
            <person name="Gazzola D."/>
            <person name="Li H."/>
            <person name="Toshio Fujiwara R."/>
            <person name="Zhan B."/>
            <person name="Aroian R.V."/>
            <person name="Pafco B."/>
            <person name="Schwarz E.M."/>
        </authorList>
    </citation>
    <scope>NUCLEOTIDE SEQUENCE [LARGE SCALE GENOMIC DNA]</scope>
    <source>
        <strain evidence="2 3">Aroian</strain>
        <tissue evidence="2">Whole animal</tissue>
    </source>
</reference>
<organism evidence="2 3">
    <name type="scientific">Necator americanus</name>
    <name type="common">Human hookworm</name>
    <dbReference type="NCBI Taxonomy" id="51031"/>
    <lineage>
        <taxon>Eukaryota</taxon>
        <taxon>Metazoa</taxon>
        <taxon>Ecdysozoa</taxon>
        <taxon>Nematoda</taxon>
        <taxon>Chromadorea</taxon>
        <taxon>Rhabditida</taxon>
        <taxon>Rhabditina</taxon>
        <taxon>Rhabditomorpha</taxon>
        <taxon>Strongyloidea</taxon>
        <taxon>Ancylostomatidae</taxon>
        <taxon>Bunostominae</taxon>
        <taxon>Necator</taxon>
    </lineage>
</organism>
<accession>A0ABR1E7R6</accession>
<name>A0ABR1E7R6_NECAM</name>
<proteinExistence type="predicted"/>
<evidence type="ECO:0000313" key="3">
    <source>
        <dbReference type="Proteomes" id="UP001303046"/>
    </source>
</evidence>
<feature type="region of interest" description="Disordered" evidence="1">
    <location>
        <begin position="1"/>
        <end position="23"/>
    </location>
</feature>
<evidence type="ECO:0000313" key="2">
    <source>
        <dbReference type="EMBL" id="KAK6758691.1"/>
    </source>
</evidence>
<dbReference type="Proteomes" id="UP001303046">
    <property type="component" value="Unassembled WGS sequence"/>
</dbReference>
<protein>
    <submittedName>
        <fullName evidence="2">Uncharacterized protein</fullName>
    </submittedName>
</protein>
<dbReference type="EMBL" id="JAVFWL010000005">
    <property type="protein sequence ID" value="KAK6758691.1"/>
    <property type="molecule type" value="Genomic_DNA"/>
</dbReference>
<keyword evidence="3" id="KW-1185">Reference proteome</keyword>